<dbReference type="AlphaFoldDB" id="A0A062VP18"/>
<feature type="domain" description="ChsH2 C-terminal OB-fold" evidence="1">
    <location>
        <begin position="404"/>
        <end position="459"/>
    </location>
</feature>
<dbReference type="InterPro" id="IPR012340">
    <property type="entry name" value="NA-bd_OB-fold"/>
</dbReference>
<dbReference type="STRING" id="1280954.HPO_03744"/>
<dbReference type="Gene3D" id="3.40.47.10">
    <property type="match status" value="1"/>
</dbReference>
<dbReference type="PANTHER" id="PTHR34069:SF3">
    <property type="entry name" value="ACYL-COA:ACYL-COA ALKYLTRANSFERASE"/>
    <property type="match status" value="1"/>
</dbReference>
<evidence type="ECO:0000259" key="1">
    <source>
        <dbReference type="Pfam" id="PF01796"/>
    </source>
</evidence>
<evidence type="ECO:0000313" key="3">
    <source>
        <dbReference type="Proteomes" id="UP000027100"/>
    </source>
</evidence>
<dbReference type="Pfam" id="PF01796">
    <property type="entry name" value="OB_ChsH2_C"/>
    <property type="match status" value="1"/>
</dbReference>
<gene>
    <name evidence="2" type="ORF">HPO_03744</name>
</gene>
<dbReference type="RefSeq" id="WP_035594635.1">
    <property type="nucleotide sequence ID" value="NZ_ARYM01000003.1"/>
</dbReference>
<dbReference type="InterPro" id="IPR016039">
    <property type="entry name" value="Thiolase-like"/>
</dbReference>
<dbReference type="GO" id="GO:0016746">
    <property type="term" value="F:acyltransferase activity"/>
    <property type="evidence" value="ECO:0007669"/>
    <property type="project" value="UniProtKB-KW"/>
</dbReference>
<dbReference type="eggNOG" id="COG1545">
    <property type="taxonomic scope" value="Bacteria"/>
</dbReference>
<comment type="caution">
    <text evidence="2">The sequence shown here is derived from an EMBL/GenBank/DDBJ whole genome shotgun (WGS) entry which is preliminary data.</text>
</comment>
<dbReference type="PATRIC" id="fig|1280954.3.peg.762"/>
<name>A0A062VP18_9PROT</name>
<dbReference type="CDD" id="cd00827">
    <property type="entry name" value="init_cond_enzymes"/>
    <property type="match status" value="1"/>
</dbReference>
<dbReference type="InterPro" id="IPR002878">
    <property type="entry name" value="ChsH2_C"/>
</dbReference>
<organism evidence="2 3">
    <name type="scientific">Hyphomonas polymorpha PS728</name>
    <dbReference type="NCBI Taxonomy" id="1280954"/>
    <lineage>
        <taxon>Bacteria</taxon>
        <taxon>Pseudomonadati</taxon>
        <taxon>Pseudomonadota</taxon>
        <taxon>Alphaproteobacteria</taxon>
        <taxon>Hyphomonadales</taxon>
        <taxon>Hyphomonadaceae</taxon>
        <taxon>Hyphomonas</taxon>
    </lineage>
</organism>
<accession>A0A062VP18</accession>
<dbReference type="GO" id="GO:0044550">
    <property type="term" value="P:secondary metabolite biosynthetic process"/>
    <property type="evidence" value="ECO:0007669"/>
    <property type="project" value="TreeGrafter"/>
</dbReference>
<dbReference type="EMBL" id="ARYM01000003">
    <property type="protein sequence ID" value="KCZ99974.1"/>
    <property type="molecule type" value="Genomic_DNA"/>
</dbReference>
<evidence type="ECO:0000313" key="2">
    <source>
        <dbReference type="EMBL" id="KCZ99974.1"/>
    </source>
</evidence>
<sequence length="487" mass="53077">MAGILSYGSYLPMRRLPRQVIADATSWFNGALSGLGRGERSVANWDEDTLTMAVEACRNCLPEAGRDAIGQLVLASTTLPFADRQNAGIAKEALLLSDRTHTLDITGSQRGGTSGLIAALEATVSGKTTLLAAADRRHAPAASAAQMINGDAGAALLVGPGEPLAELVCARSMSVDFVDRFRASDARHDYEWEGRWIREEGYMSLVTQLVTETLGEAGLRAEEVDHFLFETPMPGVEARLAKALGIRAGAVARPLFLEVGYTGCAHPLLQLAATLERATAGEVICLVGFGQGCDVLLLRVTAANDGRKPAARFQDQLARRKVETNYTRFLYFSGELEFEEGMRAELDIKTPPSMLYRDRKTILGLVGGKCRETGVVQYPRSDVSVAGNARTRGTQEDYPLADRIARVRSFTADYLAYSPDPPSCYGIVEFEGGGRMIADFTDLPEPSLEVGQAVRMVFRLKRTDQRGFRHYFWKAVPVTDQNTGRQD</sequence>
<dbReference type="PANTHER" id="PTHR34069">
    <property type="entry name" value="3-OXOACYL-[ACYL-CARRIER-PROTEIN] SYNTHASE 3"/>
    <property type="match status" value="1"/>
</dbReference>
<dbReference type="SUPFAM" id="SSF53901">
    <property type="entry name" value="Thiolase-like"/>
    <property type="match status" value="2"/>
</dbReference>
<keyword evidence="3" id="KW-1185">Reference proteome</keyword>
<protein>
    <recommendedName>
        <fullName evidence="1">ChsH2 C-terminal OB-fold domain-containing protein</fullName>
    </recommendedName>
</protein>
<dbReference type="eggNOG" id="COG3425">
    <property type="taxonomic scope" value="Bacteria"/>
</dbReference>
<proteinExistence type="predicted"/>
<dbReference type="SUPFAM" id="SSF50249">
    <property type="entry name" value="Nucleic acid-binding proteins"/>
    <property type="match status" value="1"/>
</dbReference>
<dbReference type="Proteomes" id="UP000027100">
    <property type="component" value="Unassembled WGS sequence"/>
</dbReference>
<reference evidence="2 3" key="1">
    <citation type="journal article" date="2014" name="Antonie Van Leeuwenhoek">
        <title>Hyphomonas beringensis sp. nov. and Hyphomonas chukchiensis sp. nov., isolated from surface seawater of the Bering Sea and Chukchi Sea.</title>
        <authorList>
            <person name="Li C."/>
            <person name="Lai Q."/>
            <person name="Li G."/>
            <person name="Dong C."/>
            <person name="Wang J."/>
            <person name="Liao Y."/>
            <person name="Shao Z."/>
        </authorList>
    </citation>
    <scope>NUCLEOTIDE SEQUENCE [LARGE SCALE GENOMIC DNA]</scope>
    <source>
        <strain evidence="2 3">PS728</strain>
    </source>
</reference>